<keyword evidence="8" id="KW-0677">Repeat</keyword>
<dbReference type="FunFam" id="1.25.40.10:FF:000025">
    <property type="entry name" value="Unc-45 myosin chaperone B"/>
    <property type="match status" value="1"/>
</dbReference>
<name>A0A674EWR2_SALTR</name>
<evidence type="ECO:0000256" key="1">
    <source>
        <dbReference type="ARBA" id="ARBA00004161"/>
    </source>
</evidence>
<keyword evidence="6" id="KW-0963">Cytoplasm</keyword>
<evidence type="ECO:0000313" key="15">
    <source>
        <dbReference type="Proteomes" id="UP000472277"/>
    </source>
</evidence>
<evidence type="ECO:0000256" key="7">
    <source>
        <dbReference type="ARBA" id="ARBA00022541"/>
    </source>
</evidence>
<evidence type="ECO:0000313" key="14">
    <source>
        <dbReference type="Ensembl" id="ENSSTUP00000112721.1"/>
    </source>
</evidence>
<protein>
    <recommendedName>
        <fullName evidence="4">Protein unc-45 homolog B</fullName>
    </recommendedName>
</protein>
<evidence type="ECO:0000256" key="8">
    <source>
        <dbReference type="ARBA" id="ARBA00022737"/>
    </source>
</evidence>
<dbReference type="GO" id="GO:0051879">
    <property type="term" value="F:Hsp90 protein binding"/>
    <property type="evidence" value="ECO:0007669"/>
    <property type="project" value="TreeGrafter"/>
</dbReference>
<dbReference type="InterPro" id="IPR011989">
    <property type="entry name" value="ARM-like"/>
</dbReference>
<dbReference type="AlphaFoldDB" id="A0A674EWR2"/>
<dbReference type="SUPFAM" id="SSF48452">
    <property type="entry name" value="TPR-like"/>
    <property type="match status" value="1"/>
</dbReference>
<evidence type="ECO:0000256" key="2">
    <source>
        <dbReference type="ARBA" id="ARBA00004216"/>
    </source>
</evidence>
<gene>
    <name evidence="14" type="primary">UNC45B</name>
    <name evidence="14" type="synonym">LOC115164383</name>
</gene>
<dbReference type="GO" id="GO:0031672">
    <property type="term" value="C:A band"/>
    <property type="evidence" value="ECO:0007669"/>
    <property type="project" value="UniProtKB-SubCell"/>
</dbReference>
<dbReference type="Pfam" id="PF11701">
    <property type="entry name" value="UNC45-central"/>
    <property type="match status" value="1"/>
</dbReference>
<evidence type="ECO:0000256" key="9">
    <source>
        <dbReference type="ARBA" id="ARBA00022782"/>
    </source>
</evidence>
<dbReference type="InterPro" id="IPR019734">
    <property type="entry name" value="TPR_rpt"/>
</dbReference>
<evidence type="ECO:0000259" key="13">
    <source>
        <dbReference type="Pfam" id="PF11701"/>
    </source>
</evidence>
<evidence type="ECO:0000256" key="11">
    <source>
        <dbReference type="ARBA" id="ARBA00023186"/>
    </source>
</evidence>
<keyword evidence="9" id="KW-0221">Differentiation</keyword>
<dbReference type="Pfam" id="PF13181">
    <property type="entry name" value="TPR_8"/>
    <property type="match status" value="2"/>
</dbReference>
<dbReference type="GeneTree" id="ENSGT00940000157654"/>
<dbReference type="PANTHER" id="PTHR45994:SF2">
    <property type="entry name" value="PROTEIN UNC-45 HOMOLOG B"/>
    <property type="match status" value="1"/>
</dbReference>
<proteinExistence type="predicted"/>
<dbReference type="GO" id="GO:0030154">
    <property type="term" value="P:cell differentiation"/>
    <property type="evidence" value="ECO:0007669"/>
    <property type="project" value="UniProtKB-KW"/>
</dbReference>
<keyword evidence="15" id="KW-1185">Reference proteome</keyword>
<feature type="repeat" description="TPR" evidence="12">
    <location>
        <begin position="7"/>
        <end position="40"/>
    </location>
</feature>
<dbReference type="InterPro" id="IPR000225">
    <property type="entry name" value="Armadillo"/>
</dbReference>
<dbReference type="InterPro" id="IPR024660">
    <property type="entry name" value="UCS_central_dom"/>
</dbReference>
<dbReference type="GO" id="GO:0030018">
    <property type="term" value="C:Z disc"/>
    <property type="evidence" value="ECO:0007669"/>
    <property type="project" value="UniProtKB-SubCell"/>
</dbReference>
<evidence type="ECO:0000256" key="3">
    <source>
        <dbReference type="ARBA" id="ARBA00004556"/>
    </source>
</evidence>
<dbReference type="Proteomes" id="UP000472277">
    <property type="component" value="Chromosome 27"/>
</dbReference>
<dbReference type="InterPro" id="IPR011990">
    <property type="entry name" value="TPR-like_helical_dom_sf"/>
</dbReference>
<evidence type="ECO:0000256" key="5">
    <source>
        <dbReference type="ARBA" id="ARBA00022473"/>
    </source>
</evidence>
<dbReference type="SMART" id="SM00185">
    <property type="entry name" value="ARM"/>
    <property type="match status" value="3"/>
</dbReference>
<dbReference type="SMART" id="SM00028">
    <property type="entry name" value="TPR"/>
    <property type="match status" value="3"/>
</dbReference>
<dbReference type="Ensembl" id="ENSSTUT00000120658.1">
    <property type="protein sequence ID" value="ENSSTUP00000112721.1"/>
    <property type="gene ID" value="ENSSTUG00000049627.1"/>
</dbReference>
<evidence type="ECO:0000256" key="10">
    <source>
        <dbReference type="ARBA" id="ARBA00022803"/>
    </source>
</evidence>
<dbReference type="PROSITE" id="PS50005">
    <property type="entry name" value="TPR"/>
    <property type="match status" value="1"/>
</dbReference>
<dbReference type="PANTHER" id="PTHR45994">
    <property type="entry name" value="FI21225P1"/>
    <property type="match status" value="1"/>
</dbReference>
<dbReference type="SUPFAM" id="SSF48371">
    <property type="entry name" value="ARM repeat"/>
    <property type="match status" value="2"/>
</dbReference>
<dbReference type="FunFam" id="1.25.10.10:FF:000043">
    <property type="entry name" value="Unc-45 myosin chaperone B"/>
    <property type="match status" value="1"/>
</dbReference>
<keyword evidence="11" id="KW-0143">Chaperone</keyword>
<accession>A0A674EWR2</accession>
<evidence type="ECO:0000256" key="12">
    <source>
        <dbReference type="PROSITE-ProRule" id="PRU00339"/>
    </source>
</evidence>
<dbReference type="Gene3D" id="1.25.40.10">
    <property type="entry name" value="Tetratricopeptide repeat domain"/>
    <property type="match status" value="1"/>
</dbReference>
<evidence type="ECO:0000256" key="4">
    <source>
        <dbReference type="ARBA" id="ARBA00020768"/>
    </source>
</evidence>
<evidence type="ECO:0000256" key="6">
    <source>
        <dbReference type="ARBA" id="ARBA00022490"/>
    </source>
</evidence>
<reference evidence="14" key="2">
    <citation type="submission" date="2025-09" db="UniProtKB">
        <authorList>
            <consortium name="Ensembl"/>
        </authorList>
    </citation>
    <scope>IDENTIFICATION</scope>
</reference>
<keyword evidence="7" id="KW-0517">Myogenesis</keyword>
<dbReference type="GO" id="GO:0048471">
    <property type="term" value="C:perinuclear region of cytoplasm"/>
    <property type="evidence" value="ECO:0007669"/>
    <property type="project" value="UniProtKB-SubCell"/>
</dbReference>
<keyword evidence="10 12" id="KW-0802">TPR repeat</keyword>
<comment type="subcellular location">
    <subcellularLocation>
        <location evidence="1">Cytoplasm</location>
        <location evidence="1">Myofibril</location>
        <location evidence="1">Sarcomere</location>
        <location evidence="1">A band</location>
    </subcellularLocation>
    <subcellularLocation>
        <location evidence="2">Cytoplasm</location>
        <location evidence="2">Myofibril</location>
        <location evidence="2">Sarcomere</location>
        <location evidence="2">Z line</location>
    </subcellularLocation>
    <subcellularLocation>
        <location evidence="3">Cytoplasm</location>
        <location evidence="3">Perinuclear region</location>
    </subcellularLocation>
</comment>
<dbReference type="Gene3D" id="1.25.10.10">
    <property type="entry name" value="Leucine-rich Repeat Variant"/>
    <property type="match status" value="2"/>
</dbReference>
<feature type="domain" description="UNC-45/Cro1/She4 central" evidence="13">
    <location>
        <begin position="300"/>
        <end position="489"/>
    </location>
</feature>
<dbReference type="InterPro" id="IPR016024">
    <property type="entry name" value="ARM-type_fold"/>
</dbReference>
<dbReference type="GO" id="GO:0007517">
    <property type="term" value="P:muscle organ development"/>
    <property type="evidence" value="ECO:0007669"/>
    <property type="project" value="UniProtKB-KW"/>
</dbReference>
<keyword evidence="5" id="KW-0217">Developmental protein</keyword>
<reference evidence="14" key="1">
    <citation type="submission" date="2025-08" db="UniProtKB">
        <authorList>
            <consortium name="Ensembl"/>
        </authorList>
    </citation>
    <scope>IDENTIFICATION</scope>
</reference>
<organism evidence="14 15">
    <name type="scientific">Salmo trutta</name>
    <name type="common">Brown trout</name>
    <dbReference type="NCBI Taxonomy" id="8032"/>
    <lineage>
        <taxon>Eukaryota</taxon>
        <taxon>Metazoa</taxon>
        <taxon>Chordata</taxon>
        <taxon>Craniata</taxon>
        <taxon>Vertebrata</taxon>
        <taxon>Euteleostomi</taxon>
        <taxon>Actinopterygii</taxon>
        <taxon>Neopterygii</taxon>
        <taxon>Teleostei</taxon>
        <taxon>Protacanthopterygii</taxon>
        <taxon>Salmoniformes</taxon>
        <taxon>Salmonidae</taxon>
        <taxon>Salmoninae</taxon>
        <taxon>Salmo</taxon>
    </lineage>
</organism>
<sequence length="912" mass="101967">MGEMADPIQLKDEGNERFQAGELDKAIECYTKAIKLCKDKKVLAVIYRNRSACFLKKESYTNAASDASKAIDVDATDVKALFRRSQALEKLGKLDMAFKDVQRCSTIEPKNKTFLETLRRLGAEIQAKLKTTFSTDSRVQNMFDILLDEEMDKDKKEKAANNLVVLAREDAGAERIFQNNGVPLLLDMLETGKVEMVLAAIRTFAGMCTGHKARTMAIIHLVGIDKLCSIMAVDNEDIALATSDLFQCINDSLTGGDRRTYGKEEALVLDASKDLKSILLALLEMVASKKVSGHGRDQALNLLCRNVPRKDKKDHDHSKSLFTIDHGLKKILKVCGQIPDLPDQLPMTENTQLIASVLLDKLWDDLRCDPERDHYREVCDEYIKGKFDPNDMDRNIHAINALSGLLQGPFEVGNQLVGRQGIMEMMVALCGSEREVDQMVAVEALIHSSTKMSRASFIITNGVSLLKDIYKKTKNEKIKIRALVGLCKLGSAGGDDYSMRQFAEGSTEKLAKQCRKWLCNSAMDTKTRKWAIEGLAYLTQDADVKDDFVEDEPAMKAMFELAKVGTSKDKTILYAVACTLVNCTNSYEKKEIMPELIQLAKFSKQHVPEQHPKDKKDFIQKRVKRLLKGGVISALTVMVKADNLLLTDQTKEMLALIPLALEGSAIGKIRASHALAKIAAVSNPEIAFPGERIYEVVRPLVSLLHPERDGVQNYEALLSLTNLAGLNDKLRVKILKEKALPEIEQYMFEDHDHIRQAATECMCNLVTCKEVQDRYLEDGNDRLKLLVLMCAEDDEKLQRAAAGALAMLTAAQKKLCTKMTLVTLQWLEILQRLILHDQPQIQHRGLVIVYNILNSDDNELAKKLIESEILEILTVIGKAMDNPKRQLVIDVARTCLVKAMDLGLIKPFTTPS</sequence>